<sequence length="534" mass="61776">MAAQYKWVPLLIASYIFYAWVFVCPPTQLNPNLNKLSPINCHFCKVSDAVVKPCVQPVYEQHVRPVILTLEEKYQLCHQWDEQVVKRVYDSKYGNAVLSQLSAESHKAVAWFEGTVEPFFQDLLASFILRIRYVAGAIVVNVNYAVEPVVKVARDGLVWIKSLPVIQQACERVEEVFAKLMSSSHAVRIQERSSFLKAEFKNLVKFDEFHPREFKSSLINVVKEMLGQKSKDGDWPDVIVGGDDDDDDVETIVIVSTISVTQVAVATDDIDPSLKAVLDEINFWEKRVEKSIELAKKNLEQEITPKLQAVIEKIKPEISTLFQELQKENHLQYKELNQKISEINRDEEKIRESNDTTIETVTRQEIRDDIAAAHKSAEDCSLKVQDILSTEHEQVLNEYFKSIQDTIDVLETFSESTINEFSQKLHQLTSALEVEQDEESIHWKIWKKFHQIKERLFEFRDDIYDKAHQYKKDNKKFASLVIGLEPWNEYLSQIEFHINYLVRDNADYLRLVRAKANLAFQGREELVHNLSAGV</sequence>
<organism evidence="2 3">
    <name type="scientific">Lodderomyces beijingensis</name>
    <dbReference type="NCBI Taxonomy" id="1775926"/>
    <lineage>
        <taxon>Eukaryota</taxon>
        <taxon>Fungi</taxon>
        <taxon>Dikarya</taxon>
        <taxon>Ascomycota</taxon>
        <taxon>Saccharomycotina</taxon>
        <taxon>Pichiomycetes</taxon>
        <taxon>Debaryomycetaceae</taxon>
        <taxon>Candida/Lodderomyces clade</taxon>
        <taxon>Lodderomyces</taxon>
    </lineage>
</organism>
<evidence type="ECO:0000256" key="1">
    <source>
        <dbReference type="SAM" id="Phobius"/>
    </source>
</evidence>
<accession>A0ABP0ZHX9</accession>
<evidence type="ECO:0000313" key="2">
    <source>
        <dbReference type="EMBL" id="CAK9436961.1"/>
    </source>
</evidence>
<keyword evidence="1" id="KW-0812">Transmembrane</keyword>
<feature type="transmembrane region" description="Helical" evidence="1">
    <location>
        <begin position="7"/>
        <end position="23"/>
    </location>
</feature>
<gene>
    <name evidence="2" type="ORF">LODBEIA_P14570</name>
</gene>
<dbReference type="RefSeq" id="XP_066828395.1">
    <property type="nucleotide sequence ID" value="XM_066971347.1"/>
</dbReference>
<keyword evidence="1" id="KW-0472">Membrane</keyword>
<name>A0ABP0ZHX9_9ASCO</name>
<protein>
    <submittedName>
        <fullName evidence="2">Uncharacterized protein</fullName>
    </submittedName>
</protein>
<keyword evidence="3" id="KW-1185">Reference proteome</keyword>
<keyword evidence="1" id="KW-1133">Transmembrane helix</keyword>
<dbReference type="GeneID" id="92206653"/>
<dbReference type="EMBL" id="OZ022406">
    <property type="protein sequence ID" value="CAK9436961.1"/>
    <property type="molecule type" value="Genomic_DNA"/>
</dbReference>
<proteinExistence type="predicted"/>
<dbReference type="Proteomes" id="UP001497383">
    <property type="component" value="Chromosome 2"/>
</dbReference>
<reference evidence="2 3" key="1">
    <citation type="submission" date="2024-03" db="EMBL/GenBank/DDBJ databases">
        <authorList>
            <person name="Brejova B."/>
        </authorList>
    </citation>
    <scope>NUCLEOTIDE SEQUENCE [LARGE SCALE GENOMIC DNA]</scope>
    <source>
        <strain evidence="2 3">CBS 14171</strain>
    </source>
</reference>
<evidence type="ECO:0000313" key="3">
    <source>
        <dbReference type="Proteomes" id="UP001497383"/>
    </source>
</evidence>